<dbReference type="SUPFAM" id="SSF56784">
    <property type="entry name" value="HAD-like"/>
    <property type="match status" value="1"/>
</dbReference>
<dbReference type="PANTHER" id="PTHR10000">
    <property type="entry name" value="PHOSPHOSERINE PHOSPHATASE"/>
    <property type="match status" value="1"/>
</dbReference>
<dbReference type="InterPro" id="IPR000150">
    <property type="entry name" value="Cof"/>
</dbReference>
<keyword evidence="2" id="KW-1185">Reference proteome</keyword>
<dbReference type="GO" id="GO:0005829">
    <property type="term" value="C:cytosol"/>
    <property type="evidence" value="ECO:0007669"/>
    <property type="project" value="TreeGrafter"/>
</dbReference>
<evidence type="ECO:0008006" key="3">
    <source>
        <dbReference type="Google" id="ProtNLM"/>
    </source>
</evidence>
<reference evidence="1 2" key="1">
    <citation type="submission" date="2019-07" db="EMBL/GenBank/DDBJ databases">
        <title>Whole genome shotgun sequence of Deinococcus cellulosilyticus NBRC 106333.</title>
        <authorList>
            <person name="Hosoyama A."/>
            <person name="Uohara A."/>
            <person name="Ohji S."/>
            <person name="Ichikawa N."/>
        </authorList>
    </citation>
    <scope>NUCLEOTIDE SEQUENCE [LARGE SCALE GENOMIC DNA]</scope>
    <source>
        <strain evidence="1 2">NBRC 106333</strain>
    </source>
</reference>
<dbReference type="PROSITE" id="PS01229">
    <property type="entry name" value="COF_2"/>
    <property type="match status" value="1"/>
</dbReference>
<gene>
    <name evidence="1" type="ORF">DC3_39210</name>
</gene>
<evidence type="ECO:0000313" key="1">
    <source>
        <dbReference type="EMBL" id="GEM48286.1"/>
    </source>
</evidence>
<evidence type="ECO:0000313" key="2">
    <source>
        <dbReference type="Proteomes" id="UP000321306"/>
    </source>
</evidence>
<dbReference type="NCBIfam" id="TIGR01484">
    <property type="entry name" value="HAD-SF-IIB"/>
    <property type="match status" value="1"/>
</dbReference>
<comment type="caution">
    <text evidence="1">The sequence shown here is derived from an EMBL/GenBank/DDBJ whole genome shotgun (WGS) entry which is preliminary data.</text>
</comment>
<dbReference type="Gene3D" id="3.40.50.1000">
    <property type="entry name" value="HAD superfamily/HAD-like"/>
    <property type="match status" value="1"/>
</dbReference>
<dbReference type="InterPro" id="IPR036412">
    <property type="entry name" value="HAD-like_sf"/>
</dbReference>
<dbReference type="GO" id="GO:0000287">
    <property type="term" value="F:magnesium ion binding"/>
    <property type="evidence" value="ECO:0007669"/>
    <property type="project" value="TreeGrafter"/>
</dbReference>
<name>A0A511N744_DEIC1</name>
<dbReference type="GO" id="GO:0016791">
    <property type="term" value="F:phosphatase activity"/>
    <property type="evidence" value="ECO:0007669"/>
    <property type="project" value="TreeGrafter"/>
</dbReference>
<dbReference type="OrthoDB" id="9790031at2"/>
<proteinExistence type="predicted"/>
<sequence>MLKLVCIDVDGTLVGSSGTVLEEVWEATREARKRGQHLVLCTGRPAFGKALGYAKQLDPEGWHIFQNGASIYHVQTEETLSVPFPEELLPEFERLGKEKNWVLELYSDTDYAVEDTHRFAREHADLLGLPFDPKPFSALKGTPVRAQWVVPIEQTQECMALMPESVTLSPAGSPIMPDAMFISMTRRGVSKASGIEKIAARLGLTVDQVMMVGDGHNDAEAMRVVGHGVAMANADDEARAAANHHVGHVDEGGLIEALELSWTL</sequence>
<dbReference type="InterPro" id="IPR023214">
    <property type="entry name" value="HAD_sf"/>
</dbReference>
<dbReference type="AlphaFoldDB" id="A0A511N744"/>
<dbReference type="InterPro" id="IPR006379">
    <property type="entry name" value="HAD-SF_hydro_IIB"/>
</dbReference>
<dbReference type="PANTHER" id="PTHR10000:SF8">
    <property type="entry name" value="HAD SUPERFAMILY HYDROLASE-LIKE, TYPE 3"/>
    <property type="match status" value="1"/>
</dbReference>
<dbReference type="RefSeq" id="WP_146887236.1">
    <property type="nucleotide sequence ID" value="NZ_BJXB01000019.1"/>
</dbReference>
<dbReference type="Proteomes" id="UP000321306">
    <property type="component" value="Unassembled WGS sequence"/>
</dbReference>
<accession>A0A511N744</accession>
<organism evidence="1 2">
    <name type="scientific">Deinococcus cellulosilyticus (strain DSM 18568 / NBRC 106333 / KACC 11606 / 5516J-15)</name>
    <dbReference type="NCBI Taxonomy" id="1223518"/>
    <lineage>
        <taxon>Bacteria</taxon>
        <taxon>Thermotogati</taxon>
        <taxon>Deinococcota</taxon>
        <taxon>Deinococci</taxon>
        <taxon>Deinococcales</taxon>
        <taxon>Deinococcaceae</taxon>
        <taxon>Deinococcus</taxon>
    </lineage>
</organism>
<protein>
    <recommendedName>
        <fullName evidence="3">Cof-type HAD-IIB family hydrolase</fullName>
    </recommendedName>
</protein>
<dbReference type="Gene3D" id="3.30.1240.10">
    <property type="match status" value="1"/>
</dbReference>
<dbReference type="NCBIfam" id="TIGR00099">
    <property type="entry name" value="Cof-subfamily"/>
    <property type="match status" value="1"/>
</dbReference>
<dbReference type="EMBL" id="BJXB01000019">
    <property type="protein sequence ID" value="GEM48286.1"/>
    <property type="molecule type" value="Genomic_DNA"/>
</dbReference>
<dbReference type="Pfam" id="PF08282">
    <property type="entry name" value="Hydrolase_3"/>
    <property type="match status" value="1"/>
</dbReference>